<organism evidence="1">
    <name type="scientific">marine sediment metagenome</name>
    <dbReference type="NCBI Taxonomy" id="412755"/>
    <lineage>
        <taxon>unclassified sequences</taxon>
        <taxon>metagenomes</taxon>
        <taxon>ecological metagenomes</taxon>
    </lineage>
</organism>
<dbReference type="EMBL" id="LAZR01011819">
    <property type="protein sequence ID" value="KKM58428.1"/>
    <property type="molecule type" value="Genomic_DNA"/>
</dbReference>
<comment type="caution">
    <text evidence="1">The sequence shown here is derived from an EMBL/GenBank/DDBJ whole genome shotgun (WGS) entry which is preliminary data.</text>
</comment>
<feature type="non-terminal residue" evidence="1">
    <location>
        <position position="1"/>
    </location>
</feature>
<accession>A0A0F9IQS3</accession>
<dbReference type="AlphaFoldDB" id="A0A0F9IQS3"/>
<sequence>LIMVVRGGPQPADDEMQKSLKAGLEAYRAAIERACDDLEAGRQPDAEGRRLLIATLQAIINMPSHERIALLSRNVKV</sequence>
<gene>
    <name evidence="1" type="ORF">LCGC14_1549310</name>
</gene>
<reference evidence="1" key="1">
    <citation type="journal article" date="2015" name="Nature">
        <title>Complex archaea that bridge the gap between prokaryotes and eukaryotes.</title>
        <authorList>
            <person name="Spang A."/>
            <person name="Saw J.H."/>
            <person name="Jorgensen S.L."/>
            <person name="Zaremba-Niedzwiedzka K."/>
            <person name="Martijn J."/>
            <person name="Lind A.E."/>
            <person name="van Eijk R."/>
            <person name="Schleper C."/>
            <person name="Guy L."/>
            <person name="Ettema T.J."/>
        </authorList>
    </citation>
    <scope>NUCLEOTIDE SEQUENCE</scope>
</reference>
<proteinExistence type="predicted"/>
<name>A0A0F9IQS3_9ZZZZ</name>
<protein>
    <submittedName>
        <fullName evidence="1">Uncharacterized protein</fullName>
    </submittedName>
</protein>
<evidence type="ECO:0000313" key="1">
    <source>
        <dbReference type="EMBL" id="KKM58428.1"/>
    </source>
</evidence>